<keyword evidence="3" id="KW-1185">Reference proteome</keyword>
<feature type="region of interest" description="Disordered" evidence="1">
    <location>
        <begin position="1"/>
        <end position="29"/>
    </location>
</feature>
<accession>A0A225W5B9</accession>
<evidence type="ECO:0000313" key="3">
    <source>
        <dbReference type="Proteomes" id="UP000198211"/>
    </source>
</evidence>
<dbReference type="OrthoDB" id="7553794at2759"/>
<sequence>MTTPWDPPDERRDRLQGVRPASVTPEGVGPTAILAEARIPARKASAALQREESEIVTSTGPDHAEQIARNSATKVSQISDTLNRTLPPTVMYESVVRRIRGQRIKQAQDEEKWIVDLKAYLNGDLSDLSNSMKTVFYFPRTLTGDEDSYDVVRLLAPESIQQDFLQYYHTSLKGSHQGGGRTYRKIWTHFH</sequence>
<comment type="caution">
    <text evidence="2">The sequence shown here is derived from an EMBL/GenBank/DDBJ whole genome shotgun (WGS) entry which is preliminary data.</text>
</comment>
<dbReference type="AlphaFoldDB" id="A0A225W5B9"/>
<protein>
    <submittedName>
        <fullName evidence="2">Reverse transcriptase</fullName>
    </submittedName>
</protein>
<dbReference type="GO" id="GO:0003964">
    <property type="term" value="F:RNA-directed DNA polymerase activity"/>
    <property type="evidence" value="ECO:0007669"/>
    <property type="project" value="UniProtKB-KW"/>
</dbReference>
<organism evidence="2 3">
    <name type="scientific">Phytophthora megakarya</name>
    <dbReference type="NCBI Taxonomy" id="4795"/>
    <lineage>
        <taxon>Eukaryota</taxon>
        <taxon>Sar</taxon>
        <taxon>Stramenopiles</taxon>
        <taxon>Oomycota</taxon>
        <taxon>Peronosporomycetes</taxon>
        <taxon>Peronosporales</taxon>
        <taxon>Peronosporaceae</taxon>
        <taxon>Phytophthora</taxon>
    </lineage>
</organism>
<keyword evidence="2" id="KW-0548">Nucleotidyltransferase</keyword>
<name>A0A225W5B9_9STRA</name>
<keyword evidence="2" id="KW-0695">RNA-directed DNA polymerase</keyword>
<evidence type="ECO:0000256" key="1">
    <source>
        <dbReference type="SAM" id="MobiDB-lite"/>
    </source>
</evidence>
<dbReference type="Proteomes" id="UP000198211">
    <property type="component" value="Unassembled WGS sequence"/>
</dbReference>
<proteinExistence type="predicted"/>
<keyword evidence="2" id="KW-0808">Transferase</keyword>
<reference evidence="3" key="1">
    <citation type="submission" date="2017-03" db="EMBL/GenBank/DDBJ databases">
        <title>Phytopthora megakarya and P. palmivora, two closely related causual agents of cacao black pod achieved similar genome size and gene model numbers by different mechanisms.</title>
        <authorList>
            <person name="Ali S."/>
            <person name="Shao J."/>
            <person name="Larry D.J."/>
            <person name="Kronmiller B."/>
            <person name="Shen D."/>
            <person name="Strem M.D."/>
            <person name="Melnick R.L."/>
            <person name="Guiltinan M.J."/>
            <person name="Tyler B.M."/>
            <person name="Meinhardt L.W."/>
            <person name="Bailey B.A."/>
        </authorList>
    </citation>
    <scope>NUCLEOTIDE SEQUENCE [LARGE SCALE GENOMIC DNA]</scope>
    <source>
        <strain evidence="3">zdho120</strain>
    </source>
</reference>
<dbReference type="EMBL" id="NBNE01001714">
    <property type="protein sequence ID" value="OWZ12941.1"/>
    <property type="molecule type" value="Genomic_DNA"/>
</dbReference>
<evidence type="ECO:0000313" key="2">
    <source>
        <dbReference type="EMBL" id="OWZ12941.1"/>
    </source>
</evidence>
<gene>
    <name evidence="2" type="ORF">PHMEG_00013812</name>
</gene>